<name>A0AAV1FVJ8_XYRNO</name>
<accession>A0AAV1FVJ8</accession>
<feature type="region of interest" description="Disordered" evidence="1">
    <location>
        <begin position="61"/>
        <end position="206"/>
    </location>
</feature>
<sequence>METDGGRLGFRVPSARLAIPRGTVTSSLSLRVCSSRPLSRRRLGERKNEFVVLRRRVPAPHIQPLTHRESTERSKKGGLRGYSPRPSRGGENAEGEFEKRKNAGRRICLRIDKKTPTLSCSRSGRPPRLPQRRRSRRGRKGARLRLSVWRASCEERTERERERKKERDKVSQNGEAERRGQHLGSRGTSRHPTIGSETTVSLALSA</sequence>
<feature type="compositionally biased region" description="Polar residues" evidence="1">
    <location>
        <begin position="186"/>
        <end position="206"/>
    </location>
</feature>
<proteinExistence type="predicted"/>
<keyword evidence="3" id="KW-1185">Reference proteome</keyword>
<protein>
    <submittedName>
        <fullName evidence="2">Uncharacterized protein</fullName>
    </submittedName>
</protein>
<dbReference type="Proteomes" id="UP001178508">
    <property type="component" value="Chromosome 9"/>
</dbReference>
<reference evidence="2" key="1">
    <citation type="submission" date="2023-08" db="EMBL/GenBank/DDBJ databases">
        <authorList>
            <person name="Alioto T."/>
            <person name="Alioto T."/>
            <person name="Gomez Garrido J."/>
        </authorList>
    </citation>
    <scope>NUCLEOTIDE SEQUENCE</scope>
</reference>
<evidence type="ECO:0000313" key="3">
    <source>
        <dbReference type="Proteomes" id="UP001178508"/>
    </source>
</evidence>
<feature type="compositionally biased region" description="Basic residues" evidence="1">
    <location>
        <begin position="130"/>
        <end position="143"/>
    </location>
</feature>
<dbReference type="EMBL" id="OY660872">
    <property type="protein sequence ID" value="CAJ1064711.1"/>
    <property type="molecule type" value="Genomic_DNA"/>
</dbReference>
<organism evidence="2 3">
    <name type="scientific">Xyrichtys novacula</name>
    <name type="common">Pearly razorfish</name>
    <name type="synonym">Hemipteronotus novacula</name>
    <dbReference type="NCBI Taxonomy" id="13765"/>
    <lineage>
        <taxon>Eukaryota</taxon>
        <taxon>Metazoa</taxon>
        <taxon>Chordata</taxon>
        <taxon>Craniata</taxon>
        <taxon>Vertebrata</taxon>
        <taxon>Euteleostomi</taxon>
        <taxon>Actinopterygii</taxon>
        <taxon>Neopterygii</taxon>
        <taxon>Teleostei</taxon>
        <taxon>Neoteleostei</taxon>
        <taxon>Acanthomorphata</taxon>
        <taxon>Eupercaria</taxon>
        <taxon>Labriformes</taxon>
        <taxon>Labridae</taxon>
        <taxon>Xyrichtys</taxon>
    </lineage>
</organism>
<gene>
    <name evidence="2" type="ORF">XNOV1_A031594</name>
</gene>
<feature type="compositionally biased region" description="Basic and acidic residues" evidence="1">
    <location>
        <begin position="152"/>
        <end position="180"/>
    </location>
</feature>
<feature type="compositionally biased region" description="Basic and acidic residues" evidence="1">
    <location>
        <begin position="66"/>
        <end position="75"/>
    </location>
</feature>
<evidence type="ECO:0000256" key="1">
    <source>
        <dbReference type="SAM" id="MobiDB-lite"/>
    </source>
</evidence>
<evidence type="ECO:0000313" key="2">
    <source>
        <dbReference type="EMBL" id="CAJ1064711.1"/>
    </source>
</evidence>
<dbReference type="AlphaFoldDB" id="A0AAV1FVJ8"/>